<proteinExistence type="predicted"/>
<organism evidence="1">
    <name type="scientific">Zea mays</name>
    <name type="common">Maize</name>
    <dbReference type="NCBI Taxonomy" id="4577"/>
    <lineage>
        <taxon>Eukaryota</taxon>
        <taxon>Viridiplantae</taxon>
        <taxon>Streptophyta</taxon>
        <taxon>Embryophyta</taxon>
        <taxon>Tracheophyta</taxon>
        <taxon>Spermatophyta</taxon>
        <taxon>Magnoliopsida</taxon>
        <taxon>Liliopsida</taxon>
        <taxon>Poales</taxon>
        <taxon>Poaceae</taxon>
        <taxon>PACMAD clade</taxon>
        <taxon>Panicoideae</taxon>
        <taxon>Andropogonodae</taxon>
        <taxon>Andropogoneae</taxon>
        <taxon>Tripsacinae</taxon>
        <taxon>Zea</taxon>
    </lineage>
</organism>
<dbReference type="OMA" id="IRTTSWH"/>
<dbReference type="EMBL" id="CM000784">
    <property type="protein sequence ID" value="AQK99631.1"/>
    <property type="molecule type" value="Genomic_DNA"/>
</dbReference>
<protein>
    <submittedName>
        <fullName evidence="1">Transmembrane amino acid transporter family protein</fullName>
    </submittedName>
</protein>
<dbReference type="AlphaFoldDB" id="A0A1D6G919"/>
<accession>A0A1D6G919</accession>
<keyword evidence="1" id="KW-0472">Membrane</keyword>
<name>A0A1D6G919_MAIZE</name>
<reference evidence="1" key="1">
    <citation type="submission" date="2015-12" db="EMBL/GenBank/DDBJ databases">
        <title>Update maize B73 reference genome by single molecule sequencing technologies.</title>
        <authorList>
            <consortium name="Maize Genome Sequencing Project"/>
            <person name="Ware D."/>
        </authorList>
    </citation>
    <scope>NUCLEOTIDE SEQUENCE</scope>
    <source>
        <tissue evidence="1">Seedling</tissue>
    </source>
</reference>
<sequence length="34" mass="3514">MIVLAVVTSSIAIASNIMSSISDEDRGGHVAGRR</sequence>
<keyword evidence="1" id="KW-0812">Transmembrane</keyword>
<gene>
    <name evidence="1" type="ORF">ZEAMMB73_Zm00001d012485</name>
</gene>
<evidence type="ECO:0000313" key="1">
    <source>
        <dbReference type="EMBL" id="AQK99631.1"/>
    </source>
</evidence>